<dbReference type="AlphaFoldDB" id="A0AAP0P590"/>
<comment type="caution">
    <text evidence="1">The sequence shown here is derived from an EMBL/GenBank/DDBJ whole genome shotgun (WGS) entry which is preliminary data.</text>
</comment>
<proteinExistence type="predicted"/>
<dbReference type="EMBL" id="JBBNAE010000004">
    <property type="protein sequence ID" value="KAK9130659.1"/>
    <property type="molecule type" value="Genomic_DNA"/>
</dbReference>
<name>A0AAP0P590_9MAGN</name>
<reference evidence="1 2" key="1">
    <citation type="submission" date="2024-01" db="EMBL/GenBank/DDBJ databases">
        <title>Genome assemblies of Stephania.</title>
        <authorList>
            <person name="Yang L."/>
        </authorList>
    </citation>
    <scope>NUCLEOTIDE SEQUENCE [LARGE SCALE GENOMIC DNA]</scope>
    <source>
        <strain evidence="1">QJT</strain>
        <tissue evidence="1">Leaf</tissue>
    </source>
</reference>
<evidence type="ECO:0000313" key="2">
    <source>
        <dbReference type="Proteomes" id="UP001417504"/>
    </source>
</evidence>
<accession>A0AAP0P590</accession>
<dbReference type="Proteomes" id="UP001417504">
    <property type="component" value="Unassembled WGS sequence"/>
</dbReference>
<dbReference type="PANTHER" id="PTHR37263:SF2">
    <property type="entry name" value="EXPRESSED PROTEIN"/>
    <property type="match status" value="1"/>
</dbReference>
<protein>
    <submittedName>
        <fullName evidence="1">Uncharacterized protein</fullName>
    </submittedName>
</protein>
<dbReference type="PANTHER" id="PTHR37263">
    <property type="entry name" value="EXPRESSED PROTEIN"/>
    <property type="match status" value="1"/>
</dbReference>
<evidence type="ECO:0000313" key="1">
    <source>
        <dbReference type="EMBL" id="KAK9130659.1"/>
    </source>
</evidence>
<organism evidence="1 2">
    <name type="scientific">Stephania japonica</name>
    <dbReference type="NCBI Taxonomy" id="461633"/>
    <lineage>
        <taxon>Eukaryota</taxon>
        <taxon>Viridiplantae</taxon>
        <taxon>Streptophyta</taxon>
        <taxon>Embryophyta</taxon>
        <taxon>Tracheophyta</taxon>
        <taxon>Spermatophyta</taxon>
        <taxon>Magnoliopsida</taxon>
        <taxon>Ranunculales</taxon>
        <taxon>Menispermaceae</taxon>
        <taxon>Menispermoideae</taxon>
        <taxon>Cissampelideae</taxon>
        <taxon>Stephania</taxon>
    </lineage>
</organism>
<keyword evidence="2" id="KW-1185">Reference proteome</keyword>
<gene>
    <name evidence="1" type="ORF">Sjap_011146</name>
</gene>
<sequence>MRAEQNLPQKYFSSLEKSYAISNQVVLSGTIESLLAQLKSSGVHRDISHGIGLKVRPEQDDLLQSKHLIPLITTQYSVLDTHFGTYTRLIALPDFNVHTCDEASQKSYECVIAWIQDRRKQRTGYRQLLLRTARRPPLAYWSTKIDRSNSTWTTLLDSCNRYGKLIAMFMQYATDRLQSKLKMHLWPSSRIRDSFNKDYLKNLDWNLIGIKSDRNKESCHKFLDEENHSKINGLIRRLLARDNQRADQETENEGTLETKRKRVIEEVENEGILLHRWIGCLSDTEEANGLVQQTDWCVGPNWPVIFRVVGPTTHHMASLGIWGQGDVDATRSRIASFVNMLFDPRGCDVDSLYTNSAFLECAIHVMAEVRWMPHGSRIAPFVKALFDPCAYDVESLYTNSTFSKGAILVDTRNVYITNCAFSKGAIHDIHLYSIENIFSAAADLWVEGGIG</sequence>